<dbReference type="RefSeq" id="WP_052589248.1">
    <property type="nucleotide sequence ID" value="NZ_CP011112.1"/>
</dbReference>
<dbReference type="AlphaFoldDB" id="A0A0K1JDR5"/>
<dbReference type="EMBL" id="CP011112">
    <property type="protein sequence ID" value="AKU14725.1"/>
    <property type="molecule type" value="Genomic_DNA"/>
</dbReference>
<evidence type="ECO:0000256" key="1">
    <source>
        <dbReference type="ARBA" id="ARBA00023002"/>
    </source>
</evidence>
<feature type="domain" description="3-beta hydroxysteroid dehydrogenase/isomerase" evidence="2">
    <location>
        <begin position="6"/>
        <end position="170"/>
    </location>
</feature>
<dbReference type="STRING" id="571913.VV02_00615"/>
<dbReference type="PANTHER" id="PTHR10366:SF564">
    <property type="entry name" value="STEROL-4-ALPHA-CARBOXYLATE 3-DEHYDROGENASE, DECARBOXYLATING"/>
    <property type="match status" value="1"/>
</dbReference>
<sequence>MSGVTLVTGGSGYIGGWAIAELLRRGDTVRATLRNPARAAEVSDAVRQVAGSTGRLEFATADLSSDDGWDAAMDGVEKVLHVASPMGITTEGDADSLIRPAVDGTRRIMRAATEAGVRRVVMTSAANAASPSSYAEEGVTDETLWTDLNDSSLIPYRRAKTMAERAAWEMAERPGAPELTTVLPGAEFGPILSASTTGSVSIVARMLGGKVSRVPRIGFEVVDVRDLVDLHLRAMGAPEAAGQRFLGTGEFIWMRDMAEALRVGLGDDATKVSVRGVPDFLVRLAARRDSALREIAPALGRKNRHSTAKAYEVLGWQARPARETVVDCGRSLLDHGAV</sequence>
<organism evidence="3 4">
    <name type="scientific">Luteipulveratus mongoliensis</name>
    <dbReference type="NCBI Taxonomy" id="571913"/>
    <lineage>
        <taxon>Bacteria</taxon>
        <taxon>Bacillati</taxon>
        <taxon>Actinomycetota</taxon>
        <taxon>Actinomycetes</taxon>
        <taxon>Micrococcales</taxon>
        <taxon>Dermacoccaceae</taxon>
        <taxon>Luteipulveratus</taxon>
    </lineage>
</organism>
<dbReference type="KEGG" id="lmoi:VV02_00615"/>
<proteinExistence type="predicted"/>
<dbReference type="InterPro" id="IPR036291">
    <property type="entry name" value="NAD(P)-bd_dom_sf"/>
</dbReference>
<dbReference type="GO" id="GO:0016616">
    <property type="term" value="F:oxidoreductase activity, acting on the CH-OH group of donors, NAD or NADP as acceptor"/>
    <property type="evidence" value="ECO:0007669"/>
    <property type="project" value="InterPro"/>
</dbReference>
<reference evidence="3 4" key="1">
    <citation type="submission" date="2015-03" db="EMBL/GenBank/DDBJ databases">
        <title>Luteipulveratus halotolerans sp. nov., a novel actinobacterium (Dermacoccaceae) from Sarawak, Malaysia.</title>
        <authorList>
            <person name="Juboi H."/>
            <person name="Basik A."/>
            <person name="Shamsul S.S."/>
            <person name="Arnold P."/>
            <person name="Schmitt E.K."/>
            <person name="Sanglier J.-J."/>
            <person name="Yeo T."/>
        </authorList>
    </citation>
    <scope>NUCLEOTIDE SEQUENCE [LARGE SCALE GENOMIC DNA]</scope>
    <source>
        <strain evidence="3 4">MN07-A0370</strain>
    </source>
</reference>
<name>A0A0K1JDR5_9MICO</name>
<dbReference type="SUPFAM" id="SSF51735">
    <property type="entry name" value="NAD(P)-binding Rossmann-fold domains"/>
    <property type="match status" value="1"/>
</dbReference>
<dbReference type="Gene3D" id="3.40.50.720">
    <property type="entry name" value="NAD(P)-binding Rossmann-like Domain"/>
    <property type="match status" value="1"/>
</dbReference>
<dbReference type="Pfam" id="PF01073">
    <property type="entry name" value="3Beta_HSD"/>
    <property type="match status" value="1"/>
</dbReference>
<dbReference type="GO" id="GO:0006694">
    <property type="term" value="P:steroid biosynthetic process"/>
    <property type="evidence" value="ECO:0007669"/>
    <property type="project" value="InterPro"/>
</dbReference>
<dbReference type="OrthoDB" id="9778052at2"/>
<gene>
    <name evidence="3" type="ORF">VV02_00615</name>
</gene>
<keyword evidence="4" id="KW-1185">Reference proteome</keyword>
<protein>
    <submittedName>
        <fullName evidence="3">Epimerase</fullName>
    </submittedName>
</protein>
<dbReference type="Proteomes" id="UP000066480">
    <property type="component" value="Chromosome"/>
</dbReference>
<accession>A0A0K1JDR5</accession>
<dbReference type="PATRIC" id="fig|571913.6.peg.122"/>
<evidence type="ECO:0000259" key="2">
    <source>
        <dbReference type="Pfam" id="PF01073"/>
    </source>
</evidence>
<evidence type="ECO:0000313" key="3">
    <source>
        <dbReference type="EMBL" id="AKU14725.1"/>
    </source>
</evidence>
<evidence type="ECO:0000313" key="4">
    <source>
        <dbReference type="Proteomes" id="UP000066480"/>
    </source>
</evidence>
<dbReference type="PANTHER" id="PTHR10366">
    <property type="entry name" value="NAD DEPENDENT EPIMERASE/DEHYDRATASE"/>
    <property type="match status" value="1"/>
</dbReference>
<dbReference type="InterPro" id="IPR002225">
    <property type="entry name" value="3Beta_OHSteriod_DH/Estase"/>
</dbReference>
<keyword evidence="1" id="KW-0560">Oxidoreductase</keyword>
<dbReference type="InterPro" id="IPR050425">
    <property type="entry name" value="NAD(P)_dehydrat-like"/>
</dbReference>